<dbReference type="EMBL" id="BAAAQD010000033">
    <property type="protein sequence ID" value="GAA1563425.1"/>
    <property type="molecule type" value="Genomic_DNA"/>
</dbReference>
<keyword evidence="1" id="KW-0732">Signal</keyword>
<gene>
    <name evidence="2" type="ORF">GCM10009827_101300</name>
</gene>
<comment type="caution">
    <text evidence="2">The sequence shown here is derived from an EMBL/GenBank/DDBJ whole genome shotgun (WGS) entry which is preliminary data.</text>
</comment>
<sequence length="104" mass="10894">MRTAVSDALLAAAPATAADAALWLHGAALAERHRADPVAGGCGDPGCWAGRRGVCWVRPFAQRLMEASCGSWVQRWTARHDARSCGLPVSEGRAAAGTIEARRA</sequence>
<reference evidence="3" key="1">
    <citation type="journal article" date="2019" name="Int. J. Syst. Evol. Microbiol.">
        <title>The Global Catalogue of Microorganisms (GCM) 10K type strain sequencing project: providing services to taxonomists for standard genome sequencing and annotation.</title>
        <authorList>
            <consortium name="The Broad Institute Genomics Platform"/>
            <consortium name="The Broad Institute Genome Sequencing Center for Infectious Disease"/>
            <person name="Wu L."/>
            <person name="Ma J."/>
        </authorList>
    </citation>
    <scope>NUCLEOTIDE SEQUENCE [LARGE SCALE GENOMIC DNA]</scope>
    <source>
        <strain evidence="3">JCM 15933</strain>
    </source>
</reference>
<evidence type="ECO:0000313" key="3">
    <source>
        <dbReference type="Proteomes" id="UP001501470"/>
    </source>
</evidence>
<proteinExistence type="predicted"/>
<keyword evidence="3" id="KW-1185">Reference proteome</keyword>
<feature type="signal peptide" evidence="1">
    <location>
        <begin position="1"/>
        <end position="17"/>
    </location>
</feature>
<organism evidence="2 3">
    <name type="scientific">Dactylosporangium maewongense</name>
    <dbReference type="NCBI Taxonomy" id="634393"/>
    <lineage>
        <taxon>Bacteria</taxon>
        <taxon>Bacillati</taxon>
        <taxon>Actinomycetota</taxon>
        <taxon>Actinomycetes</taxon>
        <taxon>Micromonosporales</taxon>
        <taxon>Micromonosporaceae</taxon>
        <taxon>Dactylosporangium</taxon>
    </lineage>
</organism>
<feature type="chain" id="PRO_5045595669" evidence="1">
    <location>
        <begin position="18"/>
        <end position="104"/>
    </location>
</feature>
<evidence type="ECO:0000256" key="1">
    <source>
        <dbReference type="SAM" id="SignalP"/>
    </source>
</evidence>
<protein>
    <submittedName>
        <fullName evidence="2">Uncharacterized protein</fullName>
    </submittedName>
</protein>
<dbReference type="Proteomes" id="UP001501470">
    <property type="component" value="Unassembled WGS sequence"/>
</dbReference>
<evidence type="ECO:0000313" key="2">
    <source>
        <dbReference type="EMBL" id="GAA1563425.1"/>
    </source>
</evidence>
<accession>A0ABP4NKY8</accession>
<name>A0ABP4NKY8_9ACTN</name>